<dbReference type="SUPFAM" id="SSF51395">
    <property type="entry name" value="FMN-linked oxidoreductases"/>
    <property type="match status" value="1"/>
</dbReference>
<dbReference type="Pfam" id="PF01180">
    <property type="entry name" value="DHO_dh"/>
    <property type="match status" value="1"/>
</dbReference>
<evidence type="ECO:0000313" key="9">
    <source>
        <dbReference type="EMBL" id="PJF43215.1"/>
    </source>
</evidence>
<dbReference type="InterPro" id="IPR050074">
    <property type="entry name" value="DHO_dehydrogenase"/>
</dbReference>
<comment type="caution">
    <text evidence="9">The sequence shown here is derived from an EMBL/GenBank/DDBJ whole genome shotgun (WGS) entry which is preliminary data.</text>
</comment>
<name>A0A2M8Q0A5_9CHLR</name>
<dbReference type="GO" id="GO:0044205">
    <property type="term" value="P:'de novo' UMP biosynthetic process"/>
    <property type="evidence" value="ECO:0007669"/>
    <property type="project" value="UniProtKB-UniPathway"/>
</dbReference>
<evidence type="ECO:0000313" key="10">
    <source>
        <dbReference type="Proteomes" id="UP000228947"/>
    </source>
</evidence>
<dbReference type="AlphaFoldDB" id="A0A2M8Q0A5"/>
<dbReference type="EMBL" id="PGTM01000109">
    <property type="protein sequence ID" value="PJF35800.1"/>
    <property type="molecule type" value="Genomic_DNA"/>
</dbReference>
<keyword evidence="3" id="KW-0285">Flavoprotein</keyword>
<keyword evidence="6 9" id="KW-0560">Oxidoreductase</keyword>
<gene>
    <name evidence="8" type="ORF">CUN49_08680</name>
    <name evidence="9" type="ORF">CUN50_01360</name>
</gene>
<dbReference type="InterPro" id="IPR005720">
    <property type="entry name" value="Dihydroorotate_DH_cat"/>
</dbReference>
<comment type="cofactor">
    <cofactor evidence="1">
        <name>FMN</name>
        <dbReference type="ChEBI" id="CHEBI:58210"/>
    </cofactor>
</comment>
<dbReference type="NCBIfam" id="NF005741">
    <property type="entry name" value="PRK07565.1"/>
    <property type="match status" value="1"/>
</dbReference>
<dbReference type="PANTHER" id="PTHR48109">
    <property type="entry name" value="DIHYDROOROTATE DEHYDROGENASE (QUINONE), MITOCHONDRIAL-RELATED"/>
    <property type="match status" value="1"/>
</dbReference>
<evidence type="ECO:0000313" key="8">
    <source>
        <dbReference type="EMBL" id="PJF35800.1"/>
    </source>
</evidence>
<evidence type="ECO:0000256" key="3">
    <source>
        <dbReference type="ARBA" id="ARBA00022630"/>
    </source>
</evidence>
<dbReference type="PANTHER" id="PTHR48109:SF3">
    <property type="entry name" value="SLL0744 PROTEIN"/>
    <property type="match status" value="1"/>
</dbReference>
<keyword evidence="4" id="KW-0288">FMN</keyword>
<dbReference type="GO" id="GO:1990663">
    <property type="term" value="F:dihydroorotate dehydrogenase (fumarate) activity"/>
    <property type="evidence" value="ECO:0007669"/>
    <property type="project" value="UniProtKB-EC"/>
</dbReference>
<dbReference type="Proteomes" id="UP000228947">
    <property type="component" value="Unassembled WGS sequence"/>
</dbReference>
<dbReference type="InterPro" id="IPR013785">
    <property type="entry name" value="Aldolase_TIM"/>
</dbReference>
<evidence type="ECO:0000256" key="4">
    <source>
        <dbReference type="ARBA" id="ARBA00022643"/>
    </source>
</evidence>
<dbReference type="GO" id="GO:0006207">
    <property type="term" value="P:'de novo' pyrimidine nucleobase biosynthetic process"/>
    <property type="evidence" value="ECO:0007669"/>
    <property type="project" value="TreeGrafter"/>
</dbReference>
<organism evidence="9 10">
    <name type="scientific">Candidatus Thermofonsia Clade 1 bacterium</name>
    <dbReference type="NCBI Taxonomy" id="2364210"/>
    <lineage>
        <taxon>Bacteria</taxon>
        <taxon>Bacillati</taxon>
        <taxon>Chloroflexota</taxon>
        <taxon>Candidatus Thermofontia</taxon>
        <taxon>Candidatus Thermofonsia Clade 1</taxon>
    </lineage>
</organism>
<accession>A0A2M8Q0A5</accession>
<dbReference type="PIRSF" id="PIRSF000164">
    <property type="entry name" value="DHO_oxidase"/>
    <property type="match status" value="1"/>
</dbReference>
<dbReference type="EC" id="1.3.98.1" evidence="9"/>
<accession>A0A2M8PE25</accession>
<comment type="pathway">
    <text evidence="2">Pyrimidine metabolism; UMP biosynthesis via de novo pathway.</text>
</comment>
<evidence type="ECO:0000256" key="2">
    <source>
        <dbReference type="ARBA" id="ARBA00004725"/>
    </source>
</evidence>
<dbReference type="EMBL" id="PGTL01000003">
    <property type="protein sequence ID" value="PJF43215.1"/>
    <property type="molecule type" value="Genomic_DNA"/>
</dbReference>
<sequence>MNLESQYMGLRLRSPLVASASPLSEKLDNIKRMEDAGAGAVVLYSLFEEQIRREREALHYYLLHGTESYAEALTYFPEPVTYHASPEQYLELIRKARESVSIPIIASLNGTTLGGWTRFAQNMQQAGAHALELNVYYIPTDPYLSGAEVEQTYLDILAAVKGVVSLPVAMKLSPYFSNMAYMARRLDEAGADALVLFNRFYQPDINTETLEVAPNVILSSSADLRLPLTWVGILYGRIRASLALSSGVHTGEDAVKAILAGASAVCMTSALLRNGIEHIRAVESGLRAWMAQHEYESVAQMRGAVSQMHAEDPSAFERVQYMRALSEYKPTV</sequence>
<evidence type="ECO:0000256" key="6">
    <source>
        <dbReference type="ARBA" id="ARBA00023002"/>
    </source>
</evidence>
<dbReference type="Proteomes" id="UP000229681">
    <property type="component" value="Unassembled WGS sequence"/>
</dbReference>
<dbReference type="Gene3D" id="3.20.20.70">
    <property type="entry name" value="Aldolase class I"/>
    <property type="match status" value="1"/>
</dbReference>
<dbReference type="CDD" id="cd04739">
    <property type="entry name" value="DHOD_like"/>
    <property type="match status" value="1"/>
</dbReference>
<evidence type="ECO:0000256" key="5">
    <source>
        <dbReference type="ARBA" id="ARBA00022975"/>
    </source>
</evidence>
<evidence type="ECO:0000256" key="1">
    <source>
        <dbReference type="ARBA" id="ARBA00001917"/>
    </source>
</evidence>
<evidence type="ECO:0000313" key="11">
    <source>
        <dbReference type="Proteomes" id="UP000229681"/>
    </source>
</evidence>
<dbReference type="UniPathway" id="UPA00070"/>
<keyword evidence="5" id="KW-0665">Pyrimidine biosynthesis</keyword>
<proteinExistence type="predicted"/>
<protein>
    <submittedName>
        <fullName evidence="9">Dihydroorotate dehydrogenase</fullName>
        <ecNumber evidence="9">1.3.98.1</ecNumber>
    </submittedName>
</protein>
<feature type="domain" description="Dihydroorotate dehydrogenase catalytic" evidence="7">
    <location>
        <begin position="90"/>
        <end position="290"/>
    </location>
</feature>
<dbReference type="InterPro" id="IPR012135">
    <property type="entry name" value="Dihydroorotate_DH_1_2"/>
</dbReference>
<dbReference type="GO" id="GO:0005737">
    <property type="term" value="C:cytoplasm"/>
    <property type="evidence" value="ECO:0007669"/>
    <property type="project" value="InterPro"/>
</dbReference>
<evidence type="ECO:0000259" key="7">
    <source>
        <dbReference type="Pfam" id="PF01180"/>
    </source>
</evidence>
<reference evidence="10 11" key="1">
    <citation type="submission" date="2017-11" db="EMBL/GenBank/DDBJ databases">
        <title>Evolution of Phototrophy in the Chloroflexi Phylum Driven by Horizontal Gene Transfer.</title>
        <authorList>
            <person name="Ward L.M."/>
            <person name="Hemp J."/>
            <person name="Shih P.M."/>
            <person name="Mcglynn S.E."/>
            <person name="Fischer W."/>
        </authorList>
    </citation>
    <scope>NUCLEOTIDE SEQUENCE [LARGE SCALE GENOMIC DNA]</scope>
    <source>
        <strain evidence="9">CP1_1M</strain>
        <strain evidence="8">JP3_13</strain>
    </source>
</reference>